<feature type="region of interest" description="Disordered" evidence="1">
    <location>
        <begin position="1"/>
        <end position="40"/>
    </location>
</feature>
<dbReference type="InParanoid" id="A0A494G9N9"/>
<dbReference type="Proteomes" id="UP000004994">
    <property type="component" value="Unassembled WGS sequence"/>
</dbReference>
<dbReference type="EnsemblPlants" id="Solyc00g094010.2.1">
    <property type="protein sequence ID" value="Solyc00g094010.2.1"/>
    <property type="gene ID" value="Solyc00g094010.2"/>
</dbReference>
<protein>
    <submittedName>
        <fullName evidence="2">Uncharacterized protein</fullName>
    </submittedName>
</protein>
<dbReference type="PaxDb" id="4081-Solyc00g094010.1.1"/>
<accession>A0A494G9N9</accession>
<reference evidence="2" key="2">
    <citation type="submission" date="2019-04" db="UniProtKB">
        <authorList>
            <consortium name="EnsemblPlants"/>
        </authorList>
    </citation>
    <scope>IDENTIFICATION</scope>
    <source>
        <strain evidence="2">cv. Heinz 1706</strain>
    </source>
</reference>
<organism evidence="2">
    <name type="scientific">Solanum lycopersicum</name>
    <name type="common">Tomato</name>
    <name type="synonym">Lycopersicon esculentum</name>
    <dbReference type="NCBI Taxonomy" id="4081"/>
    <lineage>
        <taxon>Eukaryota</taxon>
        <taxon>Viridiplantae</taxon>
        <taxon>Streptophyta</taxon>
        <taxon>Embryophyta</taxon>
        <taxon>Tracheophyta</taxon>
        <taxon>Spermatophyta</taxon>
        <taxon>Magnoliopsida</taxon>
        <taxon>eudicotyledons</taxon>
        <taxon>Gunneridae</taxon>
        <taxon>Pentapetalae</taxon>
        <taxon>asterids</taxon>
        <taxon>lamiids</taxon>
        <taxon>Solanales</taxon>
        <taxon>Solanaceae</taxon>
        <taxon>Solanoideae</taxon>
        <taxon>Solaneae</taxon>
        <taxon>Solanum</taxon>
        <taxon>Solanum subgen. Lycopersicon</taxon>
    </lineage>
</organism>
<dbReference type="Gramene" id="Solyc00g094010.2.1">
    <property type="protein sequence ID" value="Solyc00g094010.2.1"/>
    <property type="gene ID" value="Solyc00g094010.2"/>
</dbReference>
<evidence type="ECO:0000313" key="3">
    <source>
        <dbReference type="Proteomes" id="UP000004994"/>
    </source>
</evidence>
<name>A0A494G9N9_SOLLC</name>
<evidence type="ECO:0000313" key="2">
    <source>
        <dbReference type="EnsemblPlants" id="Solyc00g094010.2.1"/>
    </source>
</evidence>
<keyword evidence="3" id="KW-1185">Reference proteome</keyword>
<reference evidence="2" key="1">
    <citation type="journal article" date="2012" name="Nature">
        <title>The tomato genome sequence provides insights into fleshy fruit evolution.</title>
        <authorList>
            <consortium name="Tomato Genome Consortium"/>
        </authorList>
    </citation>
    <scope>NUCLEOTIDE SEQUENCE [LARGE SCALE GENOMIC DNA]</scope>
    <source>
        <strain evidence="2">cv. Heinz 1706</strain>
    </source>
</reference>
<dbReference type="AlphaFoldDB" id="A0A494G9N9"/>
<sequence length="297" mass="33119">MTSFDPSRRSALLASSSGPRRTALISGRCGRKPPSSQPIQHFPVGVREVERNEEPDLHTHTSMRNKNASSLGEALDDDAIANIAHHIVTDDPVETSKNFTKLKLINKSVKQGFERSAYGKFHRRISRLGIASKALYDNAVPKEGFVEHPEYAPALQRDYALAGERIEAVGGTFRLQTPQRKSALVDHILSMPEGFDQAHALESIAPHVGDLSAEDRHRVVNKMLEHFATPFQEGGLPTDENFCGTYALSKAFPHMEDSLKAKMLDVVLEHPHLANLHWTQRELVEGWHQDREAEKSA</sequence>
<evidence type="ECO:0000256" key="1">
    <source>
        <dbReference type="SAM" id="MobiDB-lite"/>
    </source>
</evidence>
<proteinExistence type="predicted"/>